<gene>
    <name evidence="7" type="ordered locus">Dgeo_2502</name>
</gene>
<evidence type="ECO:0000313" key="7">
    <source>
        <dbReference type="EMBL" id="ABF43936.1"/>
    </source>
</evidence>
<evidence type="ECO:0000256" key="1">
    <source>
        <dbReference type="ARBA" id="ARBA00004651"/>
    </source>
</evidence>
<keyword evidence="2" id="KW-1003">Cell membrane</keyword>
<geneLocation type="plasmid" evidence="7 8">
    <name>pDGEO01</name>
</geneLocation>
<accession>Q1J3J8</accession>
<feature type="transmembrane region" description="Helical" evidence="6">
    <location>
        <begin position="295"/>
        <end position="313"/>
    </location>
</feature>
<dbReference type="HOGENOM" id="CLU_690237_0_0_0"/>
<evidence type="ECO:0000256" key="3">
    <source>
        <dbReference type="ARBA" id="ARBA00022692"/>
    </source>
</evidence>
<keyword evidence="4 6" id="KW-1133">Transmembrane helix</keyword>
<evidence type="ECO:0000313" key="8">
    <source>
        <dbReference type="Proteomes" id="UP000002431"/>
    </source>
</evidence>
<evidence type="ECO:0000256" key="2">
    <source>
        <dbReference type="ARBA" id="ARBA00022475"/>
    </source>
</evidence>
<feature type="transmembrane region" description="Helical" evidence="6">
    <location>
        <begin position="333"/>
        <end position="356"/>
    </location>
</feature>
<feature type="transmembrane region" description="Helical" evidence="6">
    <location>
        <begin position="224"/>
        <end position="248"/>
    </location>
</feature>
<dbReference type="GO" id="GO:0005886">
    <property type="term" value="C:plasma membrane"/>
    <property type="evidence" value="ECO:0007669"/>
    <property type="project" value="UniProtKB-SubCell"/>
</dbReference>
<feature type="transmembrane region" description="Helical" evidence="6">
    <location>
        <begin position="21"/>
        <end position="43"/>
    </location>
</feature>
<reference evidence="7" key="1">
    <citation type="submission" date="2006-04" db="EMBL/GenBank/DDBJ databases">
        <title>Complete sequence of plasmid1 pDGEO01 of Deinococcus geothermalis DSM 11300.</title>
        <authorList>
            <consortium name="US DOE Joint Genome Institute"/>
            <person name="Copeland A."/>
            <person name="Lucas S."/>
            <person name="Lapidus A."/>
            <person name="Barry K."/>
            <person name="Detter J.C."/>
            <person name="Glavina del Rio T."/>
            <person name="Hammon N."/>
            <person name="Israni S."/>
            <person name="Dalin E."/>
            <person name="Tice H."/>
            <person name="Pitluck S."/>
            <person name="Brettin T."/>
            <person name="Bruce D."/>
            <person name="Han C."/>
            <person name="Tapia R."/>
            <person name="Saunders E."/>
            <person name="Gilna P."/>
            <person name="Schmutz J."/>
            <person name="Larimer F."/>
            <person name="Land M."/>
            <person name="Hauser L."/>
            <person name="Kyrpides N."/>
            <person name="Kim E."/>
            <person name="Daly M.J."/>
            <person name="Fredrickson J.K."/>
            <person name="Makarova K.S."/>
            <person name="Gaidamakova E.K."/>
            <person name="Zhai M."/>
            <person name="Richardson P."/>
        </authorList>
    </citation>
    <scope>NUCLEOTIDE SEQUENCE</scope>
    <source>
        <strain evidence="7">DSM 11300</strain>
        <plasmid evidence="7">pDGEO01</plasmid>
    </source>
</reference>
<dbReference type="KEGG" id="dge:Dgeo_2502"/>
<comment type="subcellular location">
    <subcellularLocation>
        <location evidence="1">Cell membrane</location>
        <topology evidence="1">Multi-pass membrane protein</topology>
    </subcellularLocation>
</comment>
<evidence type="ECO:0000256" key="4">
    <source>
        <dbReference type="ARBA" id="ARBA00022989"/>
    </source>
</evidence>
<feature type="transmembrane region" description="Helical" evidence="6">
    <location>
        <begin position="388"/>
        <end position="409"/>
    </location>
</feature>
<proteinExistence type="predicted"/>
<keyword evidence="5 6" id="KW-0472">Membrane</keyword>
<feature type="transmembrane region" description="Helical" evidence="6">
    <location>
        <begin position="260"/>
        <end position="283"/>
    </location>
</feature>
<protein>
    <submittedName>
        <fullName evidence="7">Membrane protein involved in the export of O-antigen and teichoic acid-like protein</fullName>
    </submittedName>
</protein>
<keyword evidence="7" id="KW-0614">Plasmid</keyword>
<keyword evidence="8" id="KW-1185">Reference proteome</keyword>
<feature type="transmembrane region" description="Helical" evidence="6">
    <location>
        <begin position="363"/>
        <end position="382"/>
    </location>
</feature>
<name>Q1J3J8_DEIGD</name>
<organism evidence="7 8">
    <name type="scientific">Deinococcus geothermalis (strain DSM 11300 / CIP 105573 / AG-3a)</name>
    <dbReference type="NCBI Taxonomy" id="319795"/>
    <lineage>
        <taxon>Bacteria</taxon>
        <taxon>Thermotogati</taxon>
        <taxon>Deinococcota</taxon>
        <taxon>Deinococci</taxon>
        <taxon>Deinococcales</taxon>
        <taxon>Deinococcaceae</taxon>
        <taxon>Deinococcus</taxon>
    </lineage>
</organism>
<dbReference type="EMBL" id="CP000358">
    <property type="protein sequence ID" value="ABF43936.1"/>
    <property type="molecule type" value="Genomic_DNA"/>
</dbReference>
<dbReference type="PANTHER" id="PTHR30250:SF11">
    <property type="entry name" value="O-ANTIGEN TRANSPORTER-RELATED"/>
    <property type="match status" value="1"/>
</dbReference>
<feature type="transmembrane region" description="Helical" evidence="6">
    <location>
        <begin position="153"/>
        <end position="178"/>
    </location>
</feature>
<evidence type="ECO:0000256" key="5">
    <source>
        <dbReference type="ARBA" id="ARBA00023136"/>
    </source>
</evidence>
<feature type="transmembrane region" description="Helical" evidence="6">
    <location>
        <begin position="49"/>
        <end position="74"/>
    </location>
</feature>
<keyword evidence="3 6" id="KW-0812">Transmembrane</keyword>
<feature type="transmembrane region" description="Helical" evidence="6">
    <location>
        <begin position="184"/>
        <end position="203"/>
    </location>
</feature>
<dbReference type="PANTHER" id="PTHR30250">
    <property type="entry name" value="PST FAMILY PREDICTED COLANIC ACID TRANSPORTER"/>
    <property type="match status" value="1"/>
</dbReference>
<dbReference type="Proteomes" id="UP000002431">
    <property type="component" value="Plasmid pDGEO01"/>
</dbReference>
<feature type="transmembrane region" description="Helical" evidence="6">
    <location>
        <begin position="95"/>
        <end position="115"/>
    </location>
</feature>
<evidence type="ECO:0000256" key="6">
    <source>
        <dbReference type="SAM" id="Phobius"/>
    </source>
</evidence>
<sequence length="416" mass="44932">MNLVSRIRRFRFSGGGNSFWSIADQGLFAVSNFVLNLILARWLSASAYGAFSLAFTLFLLLGTVHTALVVEPLLVFGAGRHNANVGAYLRAVLKLHWVLAALLSLLLGALVFLWPSLRTQLGGTTFALMFAAPLILFQWLARRACYIDLQPALAARAGGVYLALTLALATLLFCTGALTPVTALLVMAAASVVSAAQIFRTLLRSRRALEPFSLHETWTQHWKYGKWALGAALLSFVPGNVAPFFLSFAHSLDAVGAYRALWNLLQPAMQLFAALGVMLLPTFRKQGAALSLRRWTGRLLLVALGYALLLAVFREPLLELLYGKKYLTYSRALILAGLVPLSSAVIAVLAAFLRAAELPRSVFWGYAGSAAFTMTGGLVLIWQAGVEGAVVAAVLGYALTAAVLLWATLHLRKRGA</sequence>
<dbReference type="eggNOG" id="COG2244">
    <property type="taxonomic scope" value="Bacteria"/>
</dbReference>
<dbReference type="InterPro" id="IPR050833">
    <property type="entry name" value="Poly_Biosynth_Transport"/>
</dbReference>
<dbReference type="AlphaFoldDB" id="Q1J3J8"/>
<feature type="transmembrane region" description="Helical" evidence="6">
    <location>
        <begin position="121"/>
        <end position="141"/>
    </location>
</feature>